<reference evidence="2 3" key="1">
    <citation type="submission" date="2021-06" db="EMBL/GenBank/DDBJ databases">
        <authorList>
            <person name="Sun Q."/>
            <person name="Li D."/>
        </authorList>
    </citation>
    <scope>NUCLEOTIDE SEQUENCE [LARGE SCALE GENOMIC DNA]</scope>
    <source>
        <strain evidence="2 3">MSJ-1</strain>
    </source>
</reference>
<evidence type="ECO:0000313" key="2">
    <source>
        <dbReference type="EMBL" id="MBU5669923.1"/>
    </source>
</evidence>
<dbReference type="InterPro" id="IPR013378">
    <property type="entry name" value="InlB-like_B-rpt"/>
</dbReference>
<feature type="signal peptide" evidence="1">
    <location>
        <begin position="1"/>
        <end position="27"/>
    </location>
</feature>
<keyword evidence="3" id="KW-1185">Reference proteome</keyword>
<dbReference type="Proteomes" id="UP000783742">
    <property type="component" value="Unassembled WGS sequence"/>
</dbReference>
<feature type="chain" id="PRO_5046194355" evidence="1">
    <location>
        <begin position="28"/>
        <end position="2364"/>
    </location>
</feature>
<accession>A0ABS6FIC2</accession>
<proteinExistence type="predicted"/>
<dbReference type="RefSeq" id="WP_216549754.1">
    <property type="nucleotide sequence ID" value="NZ_JAHLQO010000005.1"/>
</dbReference>
<organism evidence="2 3">
    <name type="scientific">Peptoniphilus ovalis</name>
    <dbReference type="NCBI Taxonomy" id="2841503"/>
    <lineage>
        <taxon>Bacteria</taxon>
        <taxon>Bacillati</taxon>
        <taxon>Bacillota</taxon>
        <taxon>Tissierellia</taxon>
        <taxon>Tissierellales</taxon>
        <taxon>Peptoniphilaceae</taxon>
        <taxon>Peptoniphilus</taxon>
    </lineage>
</organism>
<evidence type="ECO:0000256" key="1">
    <source>
        <dbReference type="SAM" id="SignalP"/>
    </source>
</evidence>
<evidence type="ECO:0000313" key="3">
    <source>
        <dbReference type="Proteomes" id="UP000783742"/>
    </source>
</evidence>
<dbReference type="Pfam" id="PF09479">
    <property type="entry name" value="Flg_new"/>
    <property type="match status" value="4"/>
</dbReference>
<sequence>MKTYIKRFITFSLAMIMLLAVPLEAFANNFRYYDIPSEKYSYINSMPVDEAPKFINSQGEDVANEEIKDPAMPALYTLRADFKIQRGGDETKVNDQPYIATVGENATDKEKAKVNKDIFLKEMDGYTTPTVSFNVNYDYIKTRANKSDNKEKRVKDSIFENSYVDKHPYTYKSKQQPIEVKHVFQSLYDKSKYGGLTENSDPIERQQYGETGHNINVSPLPENERLGFAPETSIISTRVPENLDNFFIEYRYNREKYNVVYDTDGGTPIPARTLYFGQTIPKVDEPTKVGAEFQGWKVNQDIEFTNESGTKTTIKAGNLIADKKSEFKEAMPAHNLKFTAVWQEKPTAKYTILYYTEKPDHEFGTKTPENRREKYDYVGARVIEDAETGSQPNLETMLPQGVTFPDLEGKSSTITNNKDELSKYYTYNAKLTENANEVEEDKGDGTTQKVQKKVLSTGETVYEVYYDRTVYTLIFEKAKSKTTFDPEITVYDTNTKKTTVYDYINGSVDNGTKPYTITARFGESLANKWVRDGDMGDDYVKNIFKGDQFAYISKGYSPKRYSQGWCINQVAGSTYRDTPPYRLTKSEFIDANRTLRSPSRKDASGNPISYTDDKNNLLNIISLGIAQSSRDNQFMPHHIDFELEDIDGTDRFHPELYYWKSDTDKVYRFDPPKLKGFTEPSSKLSERGLTEQALKAKNNGRDETEKTPFAFQNTLNNKDFSKNNGYISYRYQRNSYTLNLNSDPTKVKEDAAYVGQSFSNGSPQSQEVKYQKPLADLELPILTEGDEPEFVKIAKENGIDYEFKGWAVDPSGVNMIQNAVYAKDGSVSLKKDADAKETMPDYNMTLYGIWGEKEPTWTLKIDPNEGRLRNLKPSDFKVKTNLKDKAELIKNAENEGSIQVFDVKHRTQIENILTKPERKGYDFLGWELVRFNKDGSENRDYYDSYKVPELYAFGNDVVSDIYLRAIWVENRLVDMTAYHHFFELDENGNYVENTDLLQEQELVNRRIGSYTSAVAREQGASWTLMTEEELANVESYQKYKKESKDGDSKQNTFFQVMRVDDPLKEEPVGSGTFVENPDEHNEFHFYYRAFKTRKYKVNYMDERIKDKMEAGTATAEEIEKYRIIPQELVENGNIHYDARNYRSIPGWKLTSDPQQQLFFDLNEKGELVGINGKTGPGSDEINFYYKDVRVIERKDKNAKTPDGYVRVIFQTDPNVEKKDRGGSFGKDAQGKARHEVVYDVIEGLLSDNILVPQELKEGETAEPGKLYIIPDPGKSFIKWDHQPLLNASTVLRKGTEYVFTAYFDWKDIKINELVRTEAYKEDNGTWVNNFAPTIEELKAAIRWYNAETKKESDLPAGVTAKIIDTTDEIYNKVREMGESDKDELVRTININAKVDFGNGYERNIQIPVKIYKNVYEALTSGDKPKVLADAEKVATEEEKQAGKQDGDLVEILKDVGGEYVKVTINPTGKPDAKDSKIYYVNPKAWVDIKEIKLTQKEKDKLGFTNWTADKIAQNEDSKENGVFDFDKRHKFTEDTIISPGFAADVVPQEGNDKPKVPENYVKVIVDKTDKADLATDEKQQEIFWVNPTKEVTIGVTNPTGKTVEGDQTKGTAGYTMQFSHWKSTENPPREWNETIVGQFTNEETTIIAKYSFKAEELKPVKPELDKVLVPKGKTPTEEDYKEKITPPEGKTIKTVTVVEEPDVSQPGEKSSKITVEYNDGTKTTETITVKVVEPILPAEPGGRKPEGALENYVKVNFVAGKDGEKVAGSLEGQTIYYVSPEVEVNLTEQAEKITKTPAVGYTSNGGSWTNADNKNLNGIFKEETTFVYNFLKSKDIVEKTNENPDKPEGYVTVIFRASENGKLEGNVAEKTYYVNPKADIKLKVLGENETAGEKELAVPKPVADANYGFEKWVESLDTTNSIKGNLEYVAHFTKGKVTLNYNANGGSGDVPEERSVNIGEKIQLANQGNLTKENENFIGWKFDGEEKIYKPGETITLNESKTAIAQWSTNSHTVRFETMGGSQVPDQSVKHGETLGQVTPPTFGDKVFMGWKENENDANYFNTTSTPINEDKTLIAIWQDPVQEIDENDKIEDEFIKVTFEKGSHGEFTNASEAKTYKVAKGLTYEEAKNISGVTKLVEPRISADNYYKFKAYETIPTGPMLTDQTLIASYELEKDVVPLDPEKGDYSDKPEEMVLVEFVMDKDKADLLGPSKYYVKKDAEVKLEVPTVVETQEGYRFGKWEGYDVEIINEPERGDIKYITAIFAEDTNITDTSIEKPSMRIQIPRAGESIIVITEITPGAKGRLILKRNGNEKLIESSTKKMGRRRVETLVFDIGEKLQRGDIYIYYADKNGIISESRTERVR</sequence>
<keyword evidence="1" id="KW-0732">Signal</keyword>
<protein>
    <submittedName>
        <fullName evidence="2">InlB B-repeat-containing protein</fullName>
    </submittedName>
</protein>
<gene>
    <name evidence="2" type="ORF">KQI68_08760</name>
</gene>
<name>A0ABS6FIC2_9FIRM</name>
<dbReference type="EMBL" id="JAHLQO010000005">
    <property type="protein sequence ID" value="MBU5669923.1"/>
    <property type="molecule type" value="Genomic_DNA"/>
</dbReference>
<comment type="caution">
    <text evidence="2">The sequence shown here is derived from an EMBL/GenBank/DDBJ whole genome shotgun (WGS) entry which is preliminary data.</text>
</comment>